<organism evidence="2 3">
    <name type="scientific">Tigriopus californicus</name>
    <name type="common">Marine copepod</name>
    <dbReference type="NCBI Taxonomy" id="6832"/>
    <lineage>
        <taxon>Eukaryota</taxon>
        <taxon>Metazoa</taxon>
        <taxon>Ecdysozoa</taxon>
        <taxon>Arthropoda</taxon>
        <taxon>Crustacea</taxon>
        <taxon>Multicrustacea</taxon>
        <taxon>Hexanauplia</taxon>
        <taxon>Copepoda</taxon>
        <taxon>Harpacticoida</taxon>
        <taxon>Harpacticidae</taxon>
        <taxon>Tigriopus</taxon>
    </lineage>
</organism>
<name>A0A553PET5_TIGCA</name>
<dbReference type="AlphaFoldDB" id="A0A553PET5"/>
<gene>
    <name evidence="2" type="ORF">TCAL_14756</name>
</gene>
<accession>A0A553PET5</accession>
<evidence type="ECO:0000313" key="2">
    <source>
        <dbReference type="EMBL" id="TRY76183.1"/>
    </source>
</evidence>
<comment type="caution">
    <text evidence="2">The sequence shown here is derived from an EMBL/GenBank/DDBJ whole genome shotgun (WGS) entry which is preliminary data.</text>
</comment>
<proteinExistence type="predicted"/>
<feature type="compositionally biased region" description="Basic and acidic residues" evidence="1">
    <location>
        <begin position="92"/>
        <end position="106"/>
    </location>
</feature>
<evidence type="ECO:0000256" key="1">
    <source>
        <dbReference type="SAM" id="MobiDB-lite"/>
    </source>
</evidence>
<feature type="region of interest" description="Disordered" evidence="1">
    <location>
        <begin position="1"/>
        <end position="21"/>
    </location>
</feature>
<reference evidence="2 3" key="1">
    <citation type="journal article" date="2018" name="Nat. Ecol. Evol.">
        <title>Genomic signatures of mitonuclear coevolution across populations of Tigriopus californicus.</title>
        <authorList>
            <person name="Barreto F.S."/>
            <person name="Watson E.T."/>
            <person name="Lima T.G."/>
            <person name="Willett C.S."/>
            <person name="Edmands S."/>
            <person name="Li W."/>
            <person name="Burton R.S."/>
        </authorList>
    </citation>
    <scope>NUCLEOTIDE SEQUENCE [LARGE SCALE GENOMIC DNA]</scope>
    <source>
        <strain evidence="2 3">San Diego</strain>
    </source>
</reference>
<evidence type="ECO:0008006" key="4">
    <source>
        <dbReference type="Google" id="ProtNLM"/>
    </source>
</evidence>
<sequence>MRDPETLKREILSREPVEPARSPKQLFITDWLLKHKKKKLPDAKLAWKALDRKDKKSWAEKLEPQRQKYIEAYTVFVRALDKEELELYTELKAKRDQEEEAKRANESSDSEDSESSSESDSDSESESD</sequence>
<keyword evidence="3" id="KW-1185">Reference proteome</keyword>
<feature type="compositionally biased region" description="Basic and acidic residues" evidence="1">
    <location>
        <begin position="1"/>
        <end position="18"/>
    </location>
</feature>
<feature type="compositionally biased region" description="Acidic residues" evidence="1">
    <location>
        <begin position="108"/>
        <end position="128"/>
    </location>
</feature>
<feature type="region of interest" description="Disordered" evidence="1">
    <location>
        <begin position="92"/>
        <end position="128"/>
    </location>
</feature>
<evidence type="ECO:0000313" key="3">
    <source>
        <dbReference type="Proteomes" id="UP000318571"/>
    </source>
</evidence>
<dbReference type="EMBL" id="VCGU01000004">
    <property type="protein sequence ID" value="TRY76183.1"/>
    <property type="molecule type" value="Genomic_DNA"/>
</dbReference>
<dbReference type="Proteomes" id="UP000318571">
    <property type="component" value="Chromosome 5"/>
</dbReference>
<protein>
    <recommendedName>
        <fullName evidence="4">HMG box domain-containing protein</fullName>
    </recommendedName>
</protein>